<evidence type="ECO:0000256" key="1">
    <source>
        <dbReference type="PROSITE-ProRule" id="PRU00339"/>
    </source>
</evidence>
<proteinExistence type="predicted"/>
<dbReference type="Gene3D" id="1.25.40.10">
    <property type="entry name" value="Tetratricopeptide repeat domain"/>
    <property type="match status" value="1"/>
</dbReference>
<reference evidence="3" key="1">
    <citation type="submission" date="2020-02" db="EMBL/GenBank/DDBJ databases">
        <authorList>
            <person name="Scholz U."/>
            <person name="Mascher M."/>
            <person name="Fiebig A."/>
        </authorList>
    </citation>
    <scope>NUCLEOTIDE SEQUENCE</scope>
</reference>
<protein>
    <submittedName>
        <fullName evidence="3">Uncharacterized protein</fullName>
    </submittedName>
</protein>
<accession>A0A7I8K2F4</accession>
<dbReference type="CDD" id="cd02980">
    <property type="entry name" value="TRX_Fd_family"/>
    <property type="match status" value="1"/>
</dbReference>
<dbReference type="InterPro" id="IPR019734">
    <property type="entry name" value="TPR_rpt"/>
</dbReference>
<feature type="region of interest" description="Disordered" evidence="2">
    <location>
        <begin position="1"/>
        <end position="35"/>
    </location>
</feature>
<feature type="compositionally biased region" description="Basic residues" evidence="2">
    <location>
        <begin position="26"/>
        <end position="35"/>
    </location>
</feature>
<dbReference type="SUPFAM" id="SSF52833">
    <property type="entry name" value="Thioredoxin-like"/>
    <property type="match status" value="1"/>
</dbReference>
<dbReference type="Proteomes" id="UP000663760">
    <property type="component" value="Chromosome 2"/>
</dbReference>
<dbReference type="SUPFAM" id="SSF48452">
    <property type="entry name" value="TPR-like"/>
    <property type="match status" value="1"/>
</dbReference>
<feature type="repeat" description="TPR" evidence="1">
    <location>
        <begin position="213"/>
        <end position="246"/>
    </location>
</feature>
<feature type="compositionally biased region" description="Low complexity" evidence="2">
    <location>
        <begin position="10"/>
        <end position="25"/>
    </location>
</feature>
<organism evidence="3 4">
    <name type="scientific">Spirodela intermedia</name>
    <name type="common">Intermediate duckweed</name>
    <dbReference type="NCBI Taxonomy" id="51605"/>
    <lineage>
        <taxon>Eukaryota</taxon>
        <taxon>Viridiplantae</taxon>
        <taxon>Streptophyta</taxon>
        <taxon>Embryophyta</taxon>
        <taxon>Tracheophyta</taxon>
        <taxon>Spermatophyta</taxon>
        <taxon>Magnoliopsida</taxon>
        <taxon>Liliopsida</taxon>
        <taxon>Araceae</taxon>
        <taxon>Lemnoideae</taxon>
        <taxon>Spirodela</taxon>
    </lineage>
</organism>
<dbReference type="InterPro" id="IPR011990">
    <property type="entry name" value="TPR-like_helical_dom_sf"/>
</dbReference>
<dbReference type="AlphaFoldDB" id="A0A7I8K2F4"/>
<dbReference type="Gene3D" id="3.40.30.10">
    <property type="entry name" value="Glutaredoxin"/>
    <property type="match status" value="1"/>
</dbReference>
<evidence type="ECO:0000313" key="3">
    <source>
        <dbReference type="EMBL" id="CAA7391121.1"/>
    </source>
</evidence>
<sequence>MKAGVCGHPSCCSSSASKPLSLPPFLRRRQPPPTSRRRWPLLVVSQGEKIEIRVCVNRSCNRMGSREILGTISDISPPEVTVKSCGCLGRCGAGPNLVVLPSGTMVGHCGTTARAAEVLAQICGGKRGGSEGGFDPWKNMEALTLRKKAEAELLERGNPADAEALLSQAVDLKPSGGLHLIYKSRSVARLTQGNIGGALEDTNEALKIDPTFAQAYICQGDAFVAMGEWTKAENAYSEALLIDPSIRRSKSFKERVTKLQEKIAAVHNSN</sequence>
<name>A0A7I8K2F4_SPIIN</name>
<gene>
    <name evidence="3" type="ORF">SI8410_02002493</name>
</gene>
<dbReference type="SMART" id="SM00028">
    <property type="entry name" value="TPR"/>
    <property type="match status" value="3"/>
</dbReference>
<dbReference type="PROSITE" id="PS50005">
    <property type="entry name" value="TPR"/>
    <property type="match status" value="1"/>
</dbReference>
<evidence type="ECO:0000313" key="4">
    <source>
        <dbReference type="Proteomes" id="UP000663760"/>
    </source>
</evidence>
<dbReference type="OrthoDB" id="2423701at2759"/>
<evidence type="ECO:0000256" key="2">
    <source>
        <dbReference type="SAM" id="MobiDB-lite"/>
    </source>
</evidence>
<keyword evidence="1" id="KW-0802">TPR repeat</keyword>
<dbReference type="PANTHER" id="PTHR47682">
    <property type="entry name" value="TETRATRICOPEPTIDE REPEAT (TPR)-CONTAINING PROTEIN"/>
    <property type="match status" value="1"/>
</dbReference>
<dbReference type="InterPro" id="IPR036249">
    <property type="entry name" value="Thioredoxin-like_sf"/>
</dbReference>
<keyword evidence="4" id="KW-1185">Reference proteome</keyword>
<dbReference type="PANTHER" id="PTHR47682:SF1">
    <property type="entry name" value="TETRATRICOPEPTIDE REPEAT (TPR)-CONTAINING PROTEIN"/>
    <property type="match status" value="1"/>
</dbReference>
<dbReference type="EMBL" id="LR746265">
    <property type="protein sequence ID" value="CAA7391121.1"/>
    <property type="molecule type" value="Genomic_DNA"/>
</dbReference>